<evidence type="ECO:0000256" key="3">
    <source>
        <dbReference type="RuleBase" id="RU367126"/>
    </source>
</evidence>
<dbReference type="RefSeq" id="XP_066668676.1">
    <property type="nucleotide sequence ID" value="XM_066813334.1"/>
</dbReference>
<dbReference type="Gene3D" id="6.10.140.1790">
    <property type="match status" value="1"/>
</dbReference>
<evidence type="ECO:0000313" key="7">
    <source>
        <dbReference type="EMBL" id="KAK8081201.1"/>
    </source>
</evidence>
<dbReference type="InterPro" id="IPR036612">
    <property type="entry name" value="KH_dom_type_1_sf"/>
</dbReference>
<comment type="function">
    <text evidence="3">Necessary for the splicing of pre-mRNA. Has a role in the recognition of the branch site (5'-UACUAAC-3'), the pyrimidine tract and the 3'-splice site at the 3'-end of introns.</text>
</comment>
<dbReference type="EMBL" id="JAQQWN010000006">
    <property type="protein sequence ID" value="KAK8081201.1"/>
    <property type="molecule type" value="Genomic_DNA"/>
</dbReference>
<dbReference type="Proteomes" id="UP001433268">
    <property type="component" value="Unassembled WGS sequence"/>
</dbReference>
<evidence type="ECO:0000256" key="2">
    <source>
        <dbReference type="ARBA" id="ARBA00022884"/>
    </source>
</evidence>
<evidence type="ECO:0000259" key="6">
    <source>
        <dbReference type="Pfam" id="PF22675"/>
    </source>
</evidence>
<dbReference type="SUPFAM" id="SSF54791">
    <property type="entry name" value="Eukaryotic type KH-domain (KH-domain type I)"/>
    <property type="match status" value="1"/>
</dbReference>
<evidence type="ECO:0000313" key="8">
    <source>
        <dbReference type="Proteomes" id="UP001433268"/>
    </source>
</evidence>
<keyword evidence="3" id="KW-0862">Zinc</keyword>
<keyword evidence="3" id="KW-0747">Spliceosome</keyword>
<keyword evidence="3" id="KW-0539">Nucleus</keyword>
<comment type="subcellular location">
    <subcellularLocation>
        <location evidence="3">Nucleus</location>
    </subcellularLocation>
</comment>
<reference evidence="7 8" key="1">
    <citation type="submission" date="2023-01" db="EMBL/GenBank/DDBJ databases">
        <title>Analysis of 21 Apiospora genomes using comparative genomics revels a genus with tremendous synthesis potential of carbohydrate active enzymes and secondary metabolites.</title>
        <authorList>
            <person name="Sorensen T."/>
        </authorList>
    </citation>
    <scope>NUCLEOTIDE SEQUENCE [LARGE SCALE GENOMIC DNA]</scope>
    <source>
        <strain evidence="7 8">CBS 114990</strain>
    </source>
</reference>
<keyword evidence="8" id="KW-1185">Reference proteome</keyword>
<keyword evidence="1 3" id="KW-0479">Metal-binding</keyword>
<name>A0ABR1WFA8_9PEZI</name>
<dbReference type="Pfam" id="PF16275">
    <property type="entry name" value="SF1-HH"/>
    <property type="match status" value="1"/>
</dbReference>
<dbReference type="PANTHER" id="PTHR11208:SF45">
    <property type="entry name" value="SPLICING FACTOR 1"/>
    <property type="match status" value="1"/>
</dbReference>
<dbReference type="InterPro" id="IPR045071">
    <property type="entry name" value="BBP-like"/>
</dbReference>
<organism evidence="7 8">
    <name type="scientific">Apiospora hydei</name>
    <dbReference type="NCBI Taxonomy" id="1337664"/>
    <lineage>
        <taxon>Eukaryota</taxon>
        <taxon>Fungi</taxon>
        <taxon>Dikarya</taxon>
        <taxon>Ascomycota</taxon>
        <taxon>Pezizomycotina</taxon>
        <taxon>Sordariomycetes</taxon>
        <taxon>Xylariomycetidae</taxon>
        <taxon>Amphisphaeriales</taxon>
        <taxon>Apiosporaceae</taxon>
        <taxon>Apiospora</taxon>
    </lineage>
</organism>
<accession>A0ABR1WFA8</accession>
<keyword evidence="2" id="KW-0694">RNA-binding</keyword>
<dbReference type="InterPro" id="IPR055256">
    <property type="entry name" value="KH_1_KHDC4/BBP-like"/>
</dbReference>
<dbReference type="Pfam" id="PF22675">
    <property type="entry name" value="KH-I_KHDC4-BBP"/>
    <property type="match status" value="1"/>
</dbReference>
<dbReference type="InterPro" id="IPR047086">
    <property type="entry name" value="SF1-HH_sf"/>
</dbReference>
<comment type="similarity">
    <text evidence="3">Belongs to the BBP/SF1 family.</text>
</comment>
<gene>
    <name evidence="7" type="ORF">PG997_009019</name>
</gene>
<dbReference type="GeneID" id="92046394"/>
<keyword evidence="3" id="KW-0507">mRNA processing</keyword>
<keyword evidence="3" id="KW-0863">Zinc-finger</keyword>
<evidence type="ECO:0000256" key="1">
    <source>
        <dbReference type="ARBA" id="ARBA00022723"/>
    </source>
</evidence>
<comment type="caution">
    <text evidence="7">The sequence shown here is derived from an EMBL/GenBank/DDBJ whole genome shotgun (WGS) entry which is preliminary data.</text>
</comment>
<feature type="domain" description="KHDC4/BBP-like KH-domain type I" evidence="6">
    <location>
        <begin position="117"/>
        <end position="167"/>
    </location>
</feature>
<keyword evidence="3" id="KW-0508">mRNA splicing</keyword>
<proteinExistence type="inferred from homology"/>
<dbReference type="PANTHER" id="PTHR11208">
    <property type="entry name" value="RNA-BINDING PROTEIN RELATED"/>
    <property type="match status" value="1"/>
</dbReference>
<dbReference type="Gene3D" id="3.30.1370.10">
    <property type="entry name" value="K Homology domain, type 1"/>
    <property type="match status" value="1"/>
</dbReference>
<dbReference type="InterPro" id="IPR032570">
    <property type="entry name" value="SF1-HH"/>
</dbReference>
<protein>
    <recommendedName>
        <fullName evidence="3">Branchpoint-bridging protein</fullName>
    </recommendedName>
</protein>
<sequence>MATLANGGLTRWDPEGTAQRLPHLTTAVTGPMTSEQVDAYTVLVRARRRPPQYDASGVRTNTRHRRYRAALEHEYHALVQRAFRTFPNYRPPQGYVPRPIARANCSVTDKVYIPTREYPGVNFIGQLLGPRGRSLADMSVQSGAHIVIRGKGSVKEGQRGRRHSQRPYGGHRRAAAPAWETETMTDDPYEPLHCLITAGTRDKVDRAKTLVRDVI</sequence>
<feature type="domain" description="Splicing factor 1 helix-hairpin" evidence="5">
    <location>
        <begin position="47"/>
        <end position="95"/>
    </location>
</feature>
<evidence type="ECO:0000259" key="5">
    <source>
        <dbReference type="Pfam" id="PF16275"/>
    </source>
</evidence>
<feature type="region of interest" description="Disordered" evidence="4">
    <location>
        <begin position="151"/>
        <end position="177"/>
    </location>
</feature>
<feature type="compositionally biased region" description="Basic residues" evidence="4">
    <location>
        <begin position="160"/>
        <end position="174"/>
    </location>
</feature>
<evidence type="ECO:0000256" key="4">
    <source>
        <dbReference type="SAM" id="MobiDB-lite"/>
    </source>
</evidence>